<dbReference type="Pfam" id="PF07715">
    <property type="entry name" value="Plug"/>
    <property type="match status" value="1"/>
</dbReference>
<evidence type="ECO:0000259" key="2">
    <source>
        <dbReference type="Pfam" id="PF07715"/>
    </source>
</evidence>
<dbReference type="InterPro" id="IPR037066">
    <property type="entry name" value="Plug_dom_sf"/>
</dbReference>
<dbReference type="KEGG" id="mros:EHO51_06430"/>
<dbReference type="EMBL" id="CP034086">
    <property type="protein sequence ID" value="AZG76394.1"/>
    <property type="molecule type" value="Genomic_DNA"/>
</dbReference>
<keyword evidence="3" id="KW-0675">Receptor</keyword>
<feature type="signal peptide" evidence="1">
    <location>
        <begin position="1"/>
        <end position="24"/>
    </location>
</feature>
<feature type="chain" id="PRO_5018256249" evidence="1">
    <location>
        <begin position="25"/>
        <end position="102"/>
    </location>
</feature>
<dbReference type="RefSeq" id="WP_124738202.1">
    <property type="nucleotide sequence ID" value="NZ_CP034086.1"/>
</dbReference>
<name>A0A3G8M417_9HYPH</name>
<protein>
    <submittedName>
        <fullName evidence="3">TonB-dependent receptor</fullName>
    </submittedName>
</protein>
<proteinExistence type="predicted"/>
<reference evidence="3 4" key="1">
    <citation type="submission" date="2018-11" db="EMBL/GenBank/DDBJ databases">
        <title>Genome squencing of methanotrophic bacteria isolated from alkaline groundwater in Korea.</title>
        <authorList>
            <person name="Nguyen L.N."/>
        </authorList>
    </citation>
    <scope>NUCLEOTIDE SEQUENCE [LARGE SCALE GENOMIC DNA]</scope>
    <source>
        <strain evidence="3 4">GW6</strain>
    </source>
</reference>
<dbReference type="InterPro" id="IPR012910">
    <property type="entry name" value="Plug_dom"/>
</dbReference>
<dbReference type="SUPFAM" id="SSF56935">
    <property type="entry name" value="Porins"/>
    <property type="match status" value="1"/>
</dbReference>
<gene>
    <name evidence="3" type="ORF">EHO51_06430</name>
</gene>
<keyword evidence="1" id="KW-0732">Signal</keyword>
<dbReference type="AlphaFoldDB" id="A0A3G8M417"/>
<evidence type="ECO:0000313" key="3">
    <source>
        <dbReference type="EMBL" id="AZG76394.1"/>
    </source>
</evidence>
<evidence type="ECO:0000256" key="1">
    <source>
        <dbReference type="SAM" id="SignalP"/>
    </source>
</evidence>
<organism evidence="3 4">
    <name type="scientific">Methylocystis rosea</name>
    <dbReference type="NCBI Taxonomy" id="173366"/>
    <lineage>
        <taxon>Bacteria</taxon>
        <taxon>Pseudomonadati</taxon>
        <taxon>Pseudomonadota</taxon>
        <taxon>Alphaproteobacteria</taxon>
        <taxon>Hyphomicrobiales</taxon>
        <taxon>Methylocystaceae</taxon>
        <taxon>Methylocystis</taxon>
    </lineage>
</organism>
<feature type="domain" description="TonB-dependent receptor plug" evidence="2">
    <location>
        <begin position="64"/>
        <end position="98"/>
    </location>
</feature>
<sequence>MRKAVALFLLIVLATVGLTTAAAADVRVRGAHARVHRVVAPPPYADDGYFADYVTGPTGAPTPVMQVPGSTSVITRKMMDDFQSRNLCDALRLAPGVSGGGC</sequence>
<accession>A0A3G8M417</accession>
<dbReference type="Gene3D" id="2.170.130.10">
    <property type="entry name" value="TonB-dependent receptor, plug domain"/>
    <property type="match status" value="1"/>
</dbReference>
<dbReference type="Proteomes" id="UP000273982">
    <property type="component" value="Chromosome"/>
</dbReference>
<evidence type="ECO:0000313" key="4">
    <source>
        <dbReference type="Proteomes" id="UP000273982"/>
    </source>
</evidence>